<comment type="caution">
    <text evidence="13">The sequence shown here is derived from an EMBL/GenBank/DDBJ whole genome shotgun (WGS) entry which is preliminary data.</text>
</comment>
<proteinExistence type="predicted"/>
<comment type="subcellular location">
    <subcellularLocation>
        <location evidence="3">Endomembrane system</location>
    </subcellularLocation>
    <subcellularLocation>
        <location evidence="2">Membrane</location>
        <topology evidence="2">Single-pass membrane protein</topology>
    </subcellularLocation>
</comment>
<evidence type="ECO:0000256" key="3">
    <source>
        <dbReference type="ARBA" id="ARBA00004308"/>
    </source>
</evidence>
<dbReference type="InterPro" id="IPR044862">
    <property type="entry name" value="Pro_4_hyd_alph_FE2OG_OXY"/>
</dbReference>
<accession>A0A9K3LV65</accession>
<dbReference type="PROSITE" id="PS51471">
    <property type="entry name" value="FE2OG_OXY"/>
    <property type="match status" value="1"/>
</dbReference>
<dbReference type="PANTHER" id="PTHR10869:SF235">
    <property type="entry name" value="PROCOLLAGEN-PROLINE 4-DIOXYGENASE"/>
    <property type="match status" value="1"/>
</dbReference>
<keyword evidence="8" id="KW-0560">Oxidoreductase</keyword>
<dbReference type="SMART" id="SM00254">
    <property type="entry name" value="ShKT"/>
    <property type="match status" value="1"/>
</dbReference>
<feature type="domain" description="Fe2OG dioxygenase" evidence="11">
    <location>
        <begin position="310"/>
        <end position="415"/>
    </location>
</feature>
<keyword evidence="7" id="KW-1133">Transmembrane helix</keyword>
<dbReference type="GO" id="GO:0016020">
    <property type="term" value="C:membrane"/>
    <property type="evidence" value="ECO:0007669"/>
    <property type="project" value="UniProtKB-SubCell"/>
</dbReference>
<dbReference type="InterPro" id="IPR045054">
    <property type="entry name" value="P4HA-like"/>
</dbReference>
<dbReference type="AlphaFoldDB" id="A0A9K3LV65"/>
<dbReference type="FunFam" id="2.60.120.620:FF:000031">
    <property type="entry name" value="Predicted protein"/>
    <property type="match status" value="1"/>
</dbReference>
<dbReference type="InterPro" id="IPR006620">
    <property type="entry name" value="Pro_4_hyd_alph"/>
</dbReference>
<evidence type="ECO:0000256" key="9">
    <source>
        <dbReference type="ARBA" id="ARBA00023004"/>
    </source>
</evidence>
<dbReference type="GO" id="GO:0005783">
    <property type="term" value="C:endoplasmic reticulum"/>
    <property type="evidence" value="ECO:0007669"/>
    <property type="project" value="TreeGrafter"/>
</dbReference>
<reference evidence="13" key="1">
    <citation type="journal article" date="2021" name="Sci. Rep.">
        <title>Diploid genomic architecture of Nitzschia inconspicua, an elite biomass production diatom.</title>
        <authorList>
            <person name="Oliver A."/>
            <person name="Podell S."/>
            <person name="Pinowska A."/>
            <person name="Traller J.C."/>
            <person name="Smith S.R."/>
            <person name="McClure R."/>
            <person name="Beliaev A."/>
            <person name="Bohutskyi P."/>
            <person name="Hill E.A."/>
            <person name="Rabines A."/>
            <person name="Zheng H."/>
            <person name="Allen L.Z."/>
            <person name="Kuo A."/>
            <person name="Grigoriev I.V."/>
            <person name="Allen A.E."/>
            <person name="Hazlebeck D."/>
            <person name="Allen E.E."/>
        </authorList>
    </citation>
    <scope>NUCLEOTIDE SEQUENCE</scope>
    <source>
        <strain evidence="13">Hildebrandi</strain>
    </source>
</reference>
<keyword evidence="10" id="KW-0472">Membrane</keyword>
<dbReference type="Proteomes" id="UP000693970">
    <property type="component" value="Unassembled WGS sequence"/>
</dbReference>
<evidence type="ECO:0000256" key="2">
    <source>
        <dbReference type="ARBA" id="ARBA00004167"/>
    </source>
</evidence>
<protein>
    <submittedName>
        <fullName evidence="13">2-oxyglutarate/Fe(II) oxygenase</fullName>
    </submittedName>
</protein>
<dbReference type="SMART" id="SM00702">
    <property type="entry name" value="P4Hc"/>
    <property type="match status" value="1"/>
</dbReference>
<dbReference type="GO" id="GO:0005506">
    <property type="term" value="F:iron ion binding"/>
    <property type="evidence" value="ECO:0007669"/>
    <property type="project" value="InterPro"/>
</dbReference>
<dbReference type="GO" id="GO:0004656">
    <property type="term" value="F:procollagen-proline 4-dioxygenase activity"/>
    <property type="evidence" value="ECO:0007669"/>
    <property type="project" value="TreeGrafter"/>
</dbReference>
<dbReference type="InterPro" id="IPR003582">
    <property type="entry name" value="ShKT_dom"/>
</dbReference>
<dbReference type="Pfam" id="PF01549">
    <property type="entry name" value="ShK"/>
    <property type="match status" value="1"/>
</dbReference>
<reference evidence="13" key="2">
    <citation type="submission" date="2021-04" db="EMBL/GenBank/DDBJ databases">
        <authorList>
            <person name="Podell S."/>
        </authorList>
    </citation>
    <scope>NUCLEOTIDE SEQUENCE</scope>
    <source>
        <strain evidence="13">Hildebrandi</strain>
    </source>
</reference>
<evidence type="ECO:0000313" key="13">
    <source>
        <dbReference type="EMBL" id="KAG7369140.1"/>
    </source>
</evidence>
<keyword evidence="6" id="KW-0223">Dioxygenase</keyword>
<dbReference type="OrthoDB" id="10259408at2759"/>
<feature type="domain" description="ShKT" evidence="12">
    <location>
        <begin position="139"/>
        <end position="173"/>
    </location>
</feature>
<organism evidence="13 14">
    <name type="scientific">Nitzschia inconspicua</name>
    <dbReference type="NCBI Taxonomy" id="303405"/>
    <lineage>
        <taxon>Eukaryota</taxon>
        <taxon>Sar</taxon>
        <taxon>Stramenopiles</taxon>
        <taxon>Ochrophyta</taxon>
        <taxon>Bacillariophyta</taxon>
        <taxon>Bacillariophyceae</taxon>
        <taxon>Bacillariophycidae</taxon>
        <taxon>Bacillariales</taxon>
        <taxon>Bacillariaceae</taxon>
        <taxon>Nitzschia</taxon>
    </lineage>
</organism>
<evidence type="ECO:0000256" key="10">
    <source>
        <dbReference type="ARBA" id="ARBA00023136"/>
    </source>
</evidence>
<dbReference type="InterPro" id="IPR005123">
    <property type="entry name" value="Oxoglu/Fe-dep_dioxygenase_dom"/>
</dbReference>
<evidence type="ECO:0000259" key="12">
    <source>
        <dbReference type="PROSITE" id="PS51670"/>
    </source>
</evidence>
<evidence type="ECO:0000256" key="1">
    <source>
        <dbReference type="ARBA" id="ARBA00001961"/>
    </source>
</evidence>
<keyword evidence="4" id="KW-0812">Transmembrane</keyword>
<sequence length="427" mass="48256">MLDLYDYYSKSAQKQGPSFRLRTHNIILKENDDVLTLLMTRQKILLLGTLLLQQGLVYLSVGASDVGNVEDTCNSSLNIEEENQELSPPSDGRDLGEPQQWIEHVSVTEWTAHIEAARQYMQSDQLKEKNIHPDVLKDCRNKHKHCAAWSLMGECEANPKYMKAKCGPVCQSCHYLTIEGRCSMDDAGEDVWKSGDLDAMFERLVQEPYLSMYHVEVLSSPGINGGPWIITMEDVLSAAEAARLIELGAEEGYRQSTDVGKMLPNGKVEEVVSPGRTSTNAWCQNSCYEDTTARIIGQRVSDFVGIPEDNSEYIQLLRYEVGQFYEIHHDYMGIDKKRQCGPRILTVFLYLNDVEEGGGTNFSELDITVMPKLGRAVIWPSVTNDLPEKKDPRTRHQALPVTKGVKFGANMWFHLRNFKVPLDNNCI</sequence>
<keyword evidence="9" id="KW-0408">Iron</keyword>
<evidence type="ECO:0000256" key="6">
    <source>
        <dbReference type="ARBA" id="ARBA00022964"/>
    </source>
</evidence>
<dbReference type="Pfam" id="PF13640">
    <property type="entry name" value="2OG-FeII_Oxy_3"/>
    <property type="match status" value="1"/>
</dbReference>
<keyword evidence="14" id="KW-1185">Reference proteome</keyword>
<keyword evidence="5" id="KW-0479">Metal-binding</keyword>
<dbReference type="GO" id="GO:0031418">
    <property type="term" value="F:L-ascorbic acid binding"/>
    <property type="evidence" value="ECO:0007669"/>
    <property type="project" value="InterPro"/>
</dbReference>
<dbReference type="EMBL" id="JAGRRH010000006">
    <property type="protein sequence ID" value="KAG7369140.1"/>
    <property type="molecule type" value="Genomic_DNA"/>
</dbReference>
<evidence type="ECO:0000313" key="14">
    <source>
        <dbReference type="Proteomes" id="UP000693970"/>
    </source>
</evidence>
<comment type="cofactor">
    <cofactor evidence="1">
        <name>L-ascorbate</name>
        <dbReference type="ChEBI" id="CHEBI:38290"/>
    </cofactor>
</comment>
<name>A0A9K3LV65_9STRA</name>
<dbReference type="PROSITE" id="PS51670">
    <property type="entry name" value="SHKT"/>
    <property type="match status" value="1"/>
</dbReference>
<evidence type="ECO:0000256" key="8">
    <source>
        <dbReference type="ARBA" id="ARBA00023002"/>
    </source>
</evidence>
<evidence type="ECO:0000256" key="7">
    <source>
        <dbReference type="ARBA" id="ARBA00022989"/>
    </source>
</evidence>
<dbReference type="PANTHER" id="PTHR10869">
    <property type="entry name" value="PROLYL 4-HYDROXYLASE ALPHA SUBUNIT"/>
    <property type="match status" value="1"/>
</dbReference>
<evidence type="ECO:0000256" key="5">
    <source>
        <dbReference type="ARBA" id="ARBA00022723"/>
    </source>
</evidence>
<evidence type="ECO:0000256" key="4">
    <source>
        <dbReference type="ARBA" id="ARBA00022692"/>
    </source>
</evidence>
<gene>
    <name evidence="13" type="ORF">IV203_031883</name>
</gene>
<evidence type="ECO:0000259" key="11">
    <source>
        <dbReference type="PROSITE" id="PS51471"/>
    </source>
</evidence>